<reference evidence="5" key="1">
    <citation type="journal article" date="2019" name="Int. J. Syst. Evol. Microbiol.">
        <title>The Global Catalogue of Microorganisms (GCM) 10K type strain sequencing project: providing services to taxonomists for standard genome sequencing and annotation.</title>
        <authorList>
            <consortium name="The Broad Institute Genomics Platform"/>
            <consortium name="The Broad Institute Genome Sequencing Center for Infectious Disease"/>
            <person name="Wu L."/>
            <person name="Ma J."/>
        </authorList>
    </citation>
    <scope>NUCLEOTIDE SEQUENCE [LARGE SCALE GENOMIC DNA]</scope>
    <source>
        <strain evidence="5">CCUG 56756</strain>
    </source>
</reference>
<dbReference type="PANTHER" id="PTHR11133">
    <property type="entry name" value="SACCHAROPINE DEHYDROGENASE"/>
    <property type="match status" value="1"/>
</dbReference>
<evidence type="ECO:0000256" key="1">
    <source>
        <dbReference type="ARBA" id="ARBA00023002"/>
    </source>
</evidence>
<dbReference type="InterPro" id="IPR032095">
    <property type="entry name" value="Sacchrp_dh-like_C"/>
</dbReference>
<dbReference type="InterPro" id="IPR005097">
    <property type="entry name" value="Sacchrp_dh_NADP-bd"/>
</dbReference>
<dbReference type="EMBL" id="JBHTKI010000002">
    <property type="protein sequence ID" value="MFD1029913.1"/>
    <property type="molecule type" value="Genomic_DNA"/>
</dbReference>
<comment type="caution">
    <text evidence="4">The sequence shown here is derived from an EMBL/GenBank/DDBJ whole genome shotgun (WGS) entry which is preliminary data.</text>
</comment>
<gene>
    <name evidence="4" type="ORF">ACFQ1X_00480</name>
</gene>
<dbReference type="Gene3D" id="3.30.360.10">
    <property type="entry name" value="Dihydrodipicolinate Reductase, domain 2"/>
    <property type="match status" value="1"/>
</dbReference>
<feature type="domain" description="Saccharopine dehydrogenase-like C-terminal" evidence="3">
    <location>
        <begin position="129"/>
        <end position="374"/>
    </location>
</feature>
<dbReference type="Pfam" id="PF03435">
    <property type="entry name" value="Sacchrp_dh_NADP"/>
    <property type="match status" value="1"/>
</dbReference>
<feature type="domain" description="Saccharopine dehydrogenase NADP binding" evidence="2">
    <location>
        <begin position="4"/>
        <end position="125"/>
    </location>
</feature>
<evidence type="ECO:0000259" key="2">
    <source>
        <dbReference type="Pfam" id="PF03435"/>
    </source>
</evidence>
<dbReference type="SUPFAM" id="SSF55347">
    <property type="entry name" value="Glyceraldehyde-3-phosphate dehydrogenase-like, C-terminal domain"/>
    <property type="match status" value="1"/>
</dbReference>
<dbReference type="Pfam" id="PF16653">
    <property type="entry name" value="Sacchrp_dh_C"/>
    <property type="match status" value="1"/>
</dbReference>
<evidence type="ECO:0000259" key="3">
    <source>
        <dbReference type="Pfam" id="PF16653"/>
    </source>
</evidence>
<evidence type="ECO:0000313" key="5">
    <source>
        <dbReference type="Proteomes" id="UP001597109"/>
    </source>
</evidence>
<proteinExistence type="predicted"/>
<protein>
    <submittedName>
        <fullName evidence="4">Saccharopine dehydrogenase family protein</fullName>
    </submittedName>
</protein>
<dbReference type="Proteomes" id="UP001597109">
    <property type="component" value="Unassembled WGS sequence"/>
</dbReference>
<dbReference type="PANTHER" id="PTHR11133:SF22">
    <property type="entry name" value="ALPHA-AMINOADIPIC SEMIALDEHYDE SYNTHASE, MITOCHONDRIAL"/>
    <property type="match status" value="1"/>
</dbReference>
<dbReference type="SUPFAM" id="SSF51735">
    <property type="entry name" value="NAD(P)-binding Rossmann-fold domains"/>
    <property type="match status" value="1"/>
</dbReference>
<dbReference type="Gene3D" id="3.40.50.720">
    <property type="entry name" value="NAD(P)-binding Rossmann-like Domain"/>
    <property type="match status" value="1"/>
</dbReference>
<sequence length="387" mass="42457">MKFAVLGAGLMGKQAAADLIQNDAVEYVYLADVNIDKAETFKRELNSEKLKVVYLDANDDRSLRSVISKADVVINALFYTFNVKVAEIAVDCGVHAVDLGGHIGGATDAVLDLHEKAEKKGVTLIPDLGVAPGMINILTGHGAGKLDRVNDIKILVGGIPVHPEPPLQYNHVFSLDGVFDHYTDPSHVLRNGKLLEVPSLSEIEHVQFEEFGELEAFHTSGGTSTLTETFSDIDNLEYKTLRYKGHADKFQLLVDLGFTDRDKTVNIEGRNIKTRDVLREVLTPITELENKVDAVVLRIHVTGTKGGEEIVISYNMVTKKDPQSGVTAMARATAFTISVVAQMIGNGVIDKRGSYPPELIVPGDDYIREMARRGVNIQETMERIVIH</sequence>
<dbReference type="InterPro" id="IPR036291">
    <property type="entry name" value="NAD(P)-bd_dom_sf"/>
</dbReference>
<dbReference type="RefSeq" id="WP_144840651.1">
    <property type="nucleotide sequence ID" value="NZ_JBHTKI010000002.1"/>
</dbReference>
<accession>A0ABW3L826</accession>
<organism evidence="4 5">
    <name type="scientific">Metaplanococcus flavidus</name>
    <dbReference type="NCBI Taxonomy" id="569883"/>
    <lineage>
        <taxon>Bacteria</taxon>
        <taxon>Bacillati</taxon>
        <taxon>Bacillota</taxon>
        <taxon>Bacilli</taxon>
        <taxon>Bacillales</taxon>
        <taxon>Caryophanaceae</taxon>
        <taxon>Metaplanococcus</taxon>
    </lineage>
</organism>
<evidence type="ECO:0000313" key="4">
    <source>
        <dbReference type="EMBL" id="MFD1029913.1"/>
    </source>
</evidence>
<dbReference type="InterPro" id="IPR051168">
    <property type="entry name" value="AASS"/>
</dbReference>
<name>A0ABW3L826_9BACL</name>
<keyword evidence="1" id="KW-0560">Oxidoreductase</keyword>
<keyword evidence="5" id="KW-1185">Reference proteome</keyword>